<evidence type="ECO:0000313" key="2">
    <source>
        <dbReference type="Proteomes" id="UP001268542"/>
    </source>
</evidence>
<keyword evidence="2" id="KW-1185">Reference proteome</keyword>
<dbReference type="PANTHER" id="PTHR36439:SF1">
    <property type="entry name" value="DUF1697 DOMAIN-CONTAINING PROTEIN"/>
    <property type="match status" value="1"/>
</dbReference>
<dbReference type="EMBL" id="JAVYII010000001">
    <property type="protein sequence ID" value="MDT9591530.1"/>
    <property type="molecule type" value="Genomic_DNA"/>
</dbReference>
<dbReference type="PANTHER" id="PTHR36439">
    <property type="entry name" value="BLL4334 PROTEIN"/>
    <property type="match status" value="1"/>
</dbReference>
<protein>
    <submittedName>
        <fullName evidence="1">DUF1697 domain-containing protein</fullName>
    </submittedName>
</protein>
<dbReference type="SUPFAM" id="SSF160379">
    <property type="entry name" value="SP0830-like"/>
    <property type="match status" value="1"/>
</dbReference>
<dbReference type="Proteomes" id="UP001268542">
    <property type="component" value="Unassembled WGS sequence"/>
</dbReference>
<organism evidence="1 2">
    <name type="scientific">Nocardioides imazamoxiresistens</name>
    <dbReference type="NCBI Taxonomy" id="3231893"/>
    <lineage>
        <taxon>Bacteria</taxon>
        <taxon>Bacillati</taxon>
        <taxon>Actinomycetota</taxon>
        <taxon>Actinomycetes</taxon>
        <taxon>Propionibacteriales</taxon>
        <taxon>Nocardioidaceae</taxon>
        <taxon>Nocardioides</taxon>
    </lineage>
</organism>
<proteinExistence type="predicted"/>
<comment type="caution">
    <text evidence="1">The sequence shown here is derived from an EMBL/GenBank/DDBJ whole genome shotgun (WGS) entry which is preliminary data.</text>
</comment>
<dbReference type="RefSeq" id="WP_315730494.1">
    <property type="nucleotide sequence ID" value="NZ_JAVYII010000001.1"/>
</dbReference>
<sequence length="192" mass="20635">MATYVAFLRAINLGARNKFPMPELRALLEADGFADVRTHINTGNVHLVSRMRSTVRVAARLEELFAADRGFAVPTVVMTPAEVAAIAARTETWGAELAAEQAADPAVPAVAGQYVSLLRDLPPPDGVAALEAYVDGLAGAARVHVDGRAVHLALTEGYQSARVDHNRIERLLGTTGTNRNVTVVRRVARDWC</sequence>
<dbReference type="Gene3D" id="3.30.70.1280">
    <property type="entry name" value="SP0830-like domains"/>
    <property type="match status" value="1"/>
</dbReference>
<dbReference type="Pfam" id="PF08002">
    <property type="entry name" value="DUF1697"/>
    <property type="match status" value="1"/>
</dbReference>
<reference evidence="1 2" key="1">
    <citation type="submission" date="2023-08" db="EMBL/GenBank/DDBJ databases">
        <title>Nocardioides seae sp. nov., a bacterium isolated from a soil.</title>
        <authorList>
            <person name="Wang X."/>
        </authorList>
    </citation>
    <scope>NUCLEOTIDE SEQUENCE [LARGE SCALE GENOMIC DNA]</scope>
    <source>
        <strain evidence="1 2">YZH12</strain>
    </source>
</reference>
<name>A0ABU3PQM8_9ACTN</name>
<accession>A0ABU3PQM8</accession>
<gene>
    <name evidence="1" type="ORF">RDV89_00525</name>
</gene>
<dbReference type="InterPro" id="IPR012545">
    <property type="entry name" value="DUF1697"/>
</dbReference>
<evidence type="ECO:0000313" key="1">
    <source>
        <dbReference type="EMBL" id="MDT9591530.1"/>
    </source>
</evidence>